<dbReference type="Pfam" id="PF10229">
    <property type="entry name" value="MMADHC"/>
    <property type="match status" value="1"/>
</dbReference>
<dbReference type="InterPro" id="IPR019362">
    <property type="entry name" value="MMADHC"/>
</dbReference>
<dbReference type="OrthoDB" id="10263782at2759"/>
<dbReference type="AlphaFoldDB" id="A0A6J2U4V6"/>
<keyword evidence="1" id="KW-1185">Reference proteome</keyword>
<dbReference type="Proteomes" id="UP000504634">
    <property type="component" value="Unplaced"/>
</dbReference>
<name>A0A6J2U4V6_DROLE</name>
<dbReference type="RefSeq" id="XP_030382965.1">
    <property type="nucleotide sequence ID" value="XM_030527105.1"/>
</dbReference>
<dbReference type="GO" id="GO:0009235">
    <property type="term" value="P:cobalamin metabolic process"/>
    <property type="evidence" value="ECO:0007669"/>
    <property type="project" value="InterPro"/>
</dbReference>
<evidence type="ECO:0000313" key="1">
    <source>
        <dbReference type="Proteomes" id="UP000504634"/>
    </source>
</evidence>
<proteinExistence type="predicted"/>
<sequence length="252" mass="29233">MQVFRSLARFIKAVRVVQPSLLRTVTEAQIAMKRSYAKSYLNPKFQMEEQEELEAEEENCVDPLYPILQNRKSNLFFMPNEVGPAYRNQTTTTLPFRLIDRYSSHIEYDHVDISSAKSLGCPLLLLGYMRRMFVHPFLEFTNPDDFSVINLHFDSDVDSAIKAFVLIARQYSVDILNKGFWADFVNPFTGRAYFKSAPGRRKLVKEARFLSNLAFETNNGCVFINEPKQSTFTGAIFTDIPYFLIEPYNWNI</sequence>
<dbReference type="PANTHER" id="PTHR13192">
    <property type="entry name" value="MY011 PROTEIN"/>
    <property type="match status" value="1"/>
</dbReference>
<protein>
    <submittedName>
        <fullName evidence="2">Uncharacterized protein LOC115630507</fullName>
    </submittedName>
</protein>
<dbReference type="GeneID" id="115630507"/>
<accession>A0A6J2U4V6</accession>
<evidence type="ECO:0000313" key="2">
    <source>
        <dbReference type="RefSeq" id="XP_030382965.1"/>
    </source>
</evidence>
<gene>
    <name evidence="2" type="primary">LOC115630507</name>
</gene>
<reference evidence="2" key="1">
    <citation type="submission" date="2025-08" db="UniProtKB">
        <authorList>
            <consortium name="RefSeq"/>
        </authorList>
    </citation>
    <scope>IDENTIFICATION</scope>
    <source>
        <strain evidence="2">11010-0011.00</strain>
        <tissue evidence="2">Whole body</tissue>
    </source>
</reference>
<organism evidence="1 2">
    <name type="scientific">Drosophila lebanonensis</name>
    <name type="common">Fruit fly</name>
    <name type="synonym">Scaptodrosophila lebanonensis</name>
    <dbReference type="NCBI Taxonomy" id="7225"/>
    <lineage>
        <taxon>Eukaryota</taxon>
        <taxon>Metazoa</taxon>
        <taxon>Ecdysozoa</taxon>
        <taxon>Arthropoda</taxon>
        <taxon>Hexapoda</taxon>
        <taxon>Insecta</taxon>
        <taxon>Pterygota</taxon>
        <taxon>Neoptera</taxon>
        <taxon>Endopterygota</taxon>
        <taxon>Diptera</taxon>
        <taxon>Brachycera</taxon>
        <taxon>Muscomorpha</taxon>
        <taxon>Ephydroidea</taxon>
        <taxon>Drosophilidae</taxon>
        <taxon>Scaptodrosophila</taxon>
    </lineage>
</organism>
<dbReference type="PANTHER" id="PTHR13192:SF3">
    <property type="entry name" value="COBALAMIN TRAFFICKING PROTEIN CBLD"/>
    <property type="match status" value="1"/>
</dbReference>